<evidence type="ECO:0000313" key="2">
    <source>
        <dbReference type="Proteomes" id="UP000217676"/>
    </source>
</evidence>
<dbReference type="RefSeq" id="WP_359871668.1">
    <property type="nucleotide sequence ID" value="NZ_JBEYHT010000001.1"/>
</dbReference>
<dbReference type="EMBL" id="AP017424">
    <property type="protein sequence ID" value="BAU85910.1"/>
    <property type="molecule type" value="Genomic_DNA"/>
</dbReference>
<proteinExistence type="predicted"/>
<dbReference type="KEGG" id="slau:SLA_5026"/>
<gene>
    <name evidence="1" type="ORF">SLA_5026</name>
</gene>
<keyword evidence="2" id="KW-1185">Reference proteome</keyword>
<name>A0A160P5H5_STRLU</name>
<protein>
    <submittedName>
        <fullName evidence="1">Uncharacterized protein</fullName>
    </submittedName>
</protein>
<sequence length="60" mass="6808">MNDDPAPAPRVECARCGKTAPEPPVTWTCSVENGTRHFFCDDCARTHLRSIESRLDSSWW</sequence>
<dbReference type="Proteomes" id="UP000217676">
    <property type="component" value="Chromosome"/>
</dbReference>
<accession>A0A160P5H5</accession>
<reference evidence="1 2" key="1">
    <citation type="journal article" date="2016" name="Genome Announc.">
        <title>Complete Genome Sequence of Thiostrepton-Producing Streptomyces laurentii ATCC 31255.</title>
        <authorList>
            <person name="Doi K."/>
            <person name="Fujino Y."/>
            <person name="Nagayoshi Y."/>
            <person name="Ohshima T."/>
            <person name="Ogata S."/>
        </authorList>
    </citation>
    <scope>NUCLEOTIDE SEQUENCE [LARGE SCALE GENOMIC DNA]</scope>
    <source>
        <strain evidence="1 2">ATCC 31255</strain>
    </source>
</reference>
<organism evidence="1 2">
    <name type="scientific">Streptomyces laurentii</name>
    <dbReference type="NCBI Taxonomy" id="39478"/>
    <lineage>
        <taxon>Bacteria</taxon>
        <taxon>Bacillati</taxon>
        <taxon>Actinomycetota</taxon>
        <taxon>Actinomycetes</taxon>
        <taxon>Kitasatosporales</taxon>
        <taxon>Streptomycetaceae</taxon>
        <taxon>Streptomyces</taxon>
    </lineage>
</organism>
<evidence type="ECO:0000313" key="1">
    <source>
        <dbReference type="EMBL" id="BAU85910.1"/>
    </source>
</evidence>
<dbReference type="AlphaFoldDB" id="A0A160P5H5"/>